<accession>A0A151I6X9</accession>
<protein>
    <submittedName>
        <fullName evidence="1">Uncharacterized protein</fullName>
    </submittedName>
</protein>
<evidence type="ECO:0000313" key="1">
    <source>
        <dbReference type="EMBL" id="KYM93775.1"/>
    </source>
</evidence>
<organism evidence="1 2">
    <name type="scientific">Cyphomyrmex costatus</name>
    <dbReference type="NCBI Taxonomy" id="456900"/>
    <lineage>
        <taxon>Eukaryota</taxon>
        <taxon>Metazoa</taxon>
        <taxon>Ecdysozoa</taxon>
        <taxon>Arthropoda</taxon>
        <taxon>Hexapoda</taxon>
        <taxon>Insecta</taxon>
        <taxon>Pterygota</taxon>
        <taxon>Neoptera</taxon>
        <taxon>Endopterygota</taxon>
        <taxon>Hymenoptera</taxon>
        <taxon>Apocrita</taxon>
        <taxon>Aculeata</taxon>
        <taxon>Formicoidea</taxon>
        <taxon>Formicidae</taxon>
        <taxon>Myrmicinae</taxon>
        <taxon>Cyphomyrmex</taxon>
    </lineage>
</organism>
<sequence>SWLTDGNRKTFYPEYKATRFWKAVTTFETPKSHWKTYSCRILYQTDILIKAKSKRDQYQYLDTDGIQTDTDVTENQTNINEDMRSHSSASSTRIATTSQPRAITGLSEGKISFYNCS</sequence>
<keyword evidence="2" id="KW-1185">Reference proteome</keyword>
<proteinExistence type="predicted"/>
<name>A0A151I6X9_9HYME</name>
<evidence type="ECO:0000313" key="2">
    <source>
        <dbReference type="Proteomes" id="UP000078542"/>
    </source>
</evidence>
<dbReference type="STRING" id="456900.A0A151I6X9"/>
<dbReference type="Proteomes" id="UP000078542">
    <property type="component" value="Unassembled WGS sequence"/>
</dbReference>
<dbReference type="EMBL" id="KQ978464">
    <property type="protein sequence ID" value="KYM93775.1"/>
    <property type="molecule type" value="Genomic_DNA"/>
</dbReference>
<reference evidence="1 2" key="1">
    <citation type="submission" date="2016-03" db="EMBL/GenBank/DDBJ databases">
        <title>Cyphomyrmex costatus WGS genome.</title>
        <authorList>
            <person name="Nygaard S."/>
            <person name="Hu H."/>
            <person name="Boomsma J."/>
            <person name="Zhang G."/>
        </authorList>
    </citation>
    <scope>NUCLEOTIDE SEQUENCE [LARGE SCALE GENOMIC DNA]</scope>
    <source>
        <strain evidence="1">MS0001</strain>
        <tissue evidence="1">Whole body</tissue>
    </source>
</reference>
<feature type="non-terminal residue" evidence="1">
    <location>
        <position position="1"/>
    </location>
</feature>
<gene>
    <name evidence="1" type="ORF">ALC62_15619</name>
</gene>
<dbReference type="AlphaFoldDB" id="A0A151I6X9"/>